<proteinExistence type="inferred from homology"/>
<dbReference type="AlphaFoldDB" id="A0A2T8KJS4"/>
<dbReference type="Gramene" id="PVH62437">
    <property type="protein sequence ID" value="PVH62437"/>
    <property type="gene ID" value="PAHAL_3G292800"/>
</dbReference>
<dbReference type="PANTHER" id="PTHR22748">
    <property type="entry name" value="AP ENDONUCLEASE"/>
    <property type="match status" value="1"/>
</dbReference>
<dbReference type="GO" id="GO:0008311">
    <property type="term" value="F:double-stranded DNA 3'-5' DNA exonuclease activity"/>
    <property type="evidence" value="ECO:0007669"/>
    <property type="project" value="TreeGrafter"/>
</dbReference>
<organism evidence="7">
    <name type="scientific">Panicum hallii</name>
    <dbReference type="NCBI Taxonomy" id="206008"/>
    <lineage>
        <taxon>Eukaryota</taxon>
        <taxon>Viridiplantae</taxon>
        <taxon>Streptophyta</taxon>
        <taxon>Embryophyta</taxon>
        <taxon>Tracheophyta</taxon>
        <taxon>Spermatophyta</taxon>
        <taxon>Magnoliopsida</taxon>
        <taxon>Liliopsida</taxon>
        <taxon>Poales</taxon>
        <taxon>Poaceae</taxon>
        <taxon>PACMAD clade</taxon>
        <taxon>Panicoideae</taxon>
        <taxon>Panicodae</taxon>
        <taxon>Paniceae</taxon>
        <taxon>Panicinae</taxon>
        <taxon>Panicum</taxon>
        <taxon>Panicum sect. Panicum</taxon>
    </lineage>
</organism>
<keyword evidence="4" id="KW-0378">Hydrolase</keyword>
<dbReference type="GO" id="GO:0003906">
    <property type="term" value="F:DNA-(apurinic or apyrimidinic site) endonuclease activity"/>
    <property type="evidence" value="ECO:0007669"/>
    <property type="project" value="TreeGrafter"/>
</dbReference>
<sequence length="152" mass="17127">MTEQKCTLLNWNVRGLNNSARRKVVKDLVSDLGCTIAALQETKLAVIHAEDAMETLGTKFMKSFVYLPAQGTRGGALVAVDEDHYLIRQFEHRTHSVSALLESTHCADSWWVTVVYGPLGDQEKLNFLQELRFISTVVSDKWLVIGDFNMIL</sequence>
<accession>A0A2T8KJS4</accession>
<comment type="cofactor">
    <cofactor evidence="1">
        <name>Mg(2+)</name>
        <dbReference type="ChEBI" id="CHEBI:18420"/>
    </cofactor>
</comment>
<feature type="domain" description="Endonuclease/exonuclease/phosphatase" evidence="6">
    <location>
        <begin position="10"/>
        <end position="150"/>
    </location>
</feature>
<keyword evidence="5" id="KW-0460">Magnesium</keyword>
<dbReference type="Proteomes" id="UP000243499">
    <property type="component" value="Chromosome 3"/>
</dbReference>
<dbReference type="GO" id="GO:0006284">
    <property type="term" value="P:base-excision repair"/>
    <property type="evidence" value="ECO:0007669"/>
    <property type="project" value="TreeGrafter"/>
</dbReference>
<dbReference type="EMBL" id="CM008048">
    <property type="protein sequence ID" value="PVH62437.1"/>
    <property type="molecule type" value="Genomic_DNA"/>
</dbReference>
<dbReference type="GO" id="GO:0005634">
    <property type="term" value="C:nucleus"/>
    <property type="evidence" value="ECO:0007669"/>
    <property type="project" value="TreeGrafter"/>
</dbReference>
<dbReference type="GO" id="GO:0008081">
    <property type="term" value="F:phosphoric diester hydrolase activity"/>
    <property type="evidence" value="ECO:0007669"/>
    <property type="project" value="TreeGrafter"/>
</dbReference>
<dbReference type="Pfam" id="PF03372">
    <property type="entry name" value="Exo_endo_phos"/>
    <property type="match status" value="1"/>
</dbReference>
<dbReference type="PANTHER" id="PTHR22748:SF19">
    <property type="entry name" value="ENDONUCLEASE_EXONUCLEASE_PHOSPHATASE DOMAIN-CONTAINING PROTEIN"/>
    <property type="match status" value="1"/>
</dbReference>
<evidence type="ECO:0000256" key="3">
    <source>
        <dbReference type="ARBA" id="ARBA00022723"/>
    </source>
</evidence>
<keyword evidence="3" id="KW-0479">Metal-binding</keyword>
<dbReference type="InterPro" id="IPR036691">
    <property type="entry name" value="Endo/exonu/phosph_ase_sf"/>
</dbReference>
<dbReference type="SUPFAM" id="SSF56219">
    <property type="entry name" value="DNase I-like"/>
    <property type="match status" value="1"/>
</dbReference>
<reference evidence="7" key="1">
    <citation type="submission" date="2018-04" db="EMBL/GenBank/DDBJ databases">
        <title>WGS assembly of Panicum hallii.</title>
        <authorList>
            <person name="Lovell J."/>
            <person name="Jenkins J."/>
            <person name="Lowry D."/>
            <person name="Mamidi S."/>
            <person name="Sreedasyam A."/>
            <person name="Weng X."/>
            <person name="Barry K."/>
            <person name="Bonette J."/>
            <person name="Campitelli B."/>
            <person name="Daum C."/>
            <person name="Gordon S."/>
            <person name="Gould B."/>
            <person name="Lipzen A."/>
            <person name="Macqueen A."/>
            <person name="Palacio-Mejia J."/>
            <person name="Plott C."/>
            <person name="Shakirov E."/>
            <person name="Shu S."/>
            <person name="Yoshinaga Y."/>
            <person name="Zane M."/>
            <person name="Rokhsar D."/>
            <person name="Grimwood J."/>
            <person name="Schmutz J."/>
            <person name="Juenger T."/>
        </authorList>
    </citation>
    <scope>NUCLEOTIDE SEQUENCE [LARGE SCALE GENOMIC DNA]</scope>
    <source>
        <strain evidence="7">FIL2</strain>
    </source>
</reference>
<name>A0A2T8KJS4_9POAL</name>
<dbReference type="InterPro" id="IPR005135">
    <property type="entry name" value="Endo/exonuclease/phosphatase"/>
</dbReference>
<evidence type="ECO:0000256" key="4">
    <source>
        <dbReference type="ARBA" id="ARBA00022801"/>
    </source>
</evidence>
<evidence type="ECO:0000256" key="5">
    <source>
        <dbReference type="ARBA" id="ARBA00022842"/>
    </source>
</evidence>
<evidence type="ECO:0000256" key="2">
    <source>
        <dbReference type="ARBA" id="ARBA00007092"/>
    </source>
</evidence>
<comment type="similarity">
    <text evidence="2">Belongs to the DNA repair enzymes AP/ExoA family.</text>
</comment>
<gene>
    <name evidence="7" type="ORF">PAHAL_3G292800</name>
</gene>
<evidence type="ECO:0000259" key="6">
    <source>
        <dbReference type="Pfam" id="PF03372"/>
    </source>
</evidence>
<evidence type="ECO:0000313" key="7">
    <source>
        <dbReference type="EMBL" id="PVH62437.1"/>
    </source>
</evidence>
<dbReference type="InterPro" id="IPR004808">
    <property type="entry name" value="AP_endonuc_1"/>
</dbReference>
<evidence type="ECO:0000256" key="1">
    <source>
        <dbReference type="ARBA" id="ARBA00001946"/>
    </source>
</evidence>
<dbReference type="GO" id="GO:0046872">
    <property type="term" value="F:metal ion binding"/>
    <property type="evidence" value="ECO:0007669"/>
    <property type="project" value="UniProtKB-KW"/>
</dbReference>
<protein>
    <recommendedName>
        <fullName evidence="6">Endonuclease/exonuclease/phosphatase domain-containing protein</fullName>
    </recommendedName>
</protein>
<dbReference type="Gene3D" id="3.60.10.10">
    <property type="entry name" value="Endonuclease/exonuclease/phosphatase"/>
    <property type="match status" value="1"/>
</dbReference>